<gene>
    <name evidence="5" type="primary">rpmD</name>
    <name evidence="8" type="ordered locus">Tter_0733</name>
</gene>
<comment type="similarity">
    <text evidence="1 5 6">Belongs to the universal ribosomal protein uL30 family.</text>
</comment>
<keyword evidence="9" id="KW-1185">Reference proteome</keyword>
<dbReference type="InterPro" id="IPR005996">
    <property type="entry name" value="Ribosomal_uL30_bac-type"/>
</dbReference>
<dbReference type="GO" id="GO:0006412">
    <property type="term" value="P:translation"/>
    <property type="evidence" value="ECO:0007669"/>
    <property type="project" value="UniProtKB-UniRule"/>
</dbReference>
<dbReference type="HAMAP" id="MF_01371_B">
    <property type="entry name" value="Ribosomal_uL30_B"/>
    <property type="match status" value="1"/>
</dbReference>
<comment type="subunit">
    <text evidence="2 5">Part of the 50S ribosomal subunit.</text>
</comment>
<evidence type="ECO:0000313" key="8">
    <source>
        <dbReference type="EMBL" id="ACZ41650.1"/>
    </source>
</evidence>
<accession>D1CFE4</accession>
<sequence length="62" mass="7143">MANKLRITLKRSLIDRTPKQRATVKSLGLRRIGSVVEKPDTPVFRGMIRKVQHMVSVEEIKE</sequence>
<evidence type="ECO:0000256" key="3">
    <source>
        <dbReference type="ARBA" id="ARBA00022980"/>
    </source>
</evidence>
<proteinExistence type="inferred from homology"/>
<dbReference type="KEGG" id="ttr:Tter_0733"/>
<dbReference type="InterPro" id="IPR036919">
    <property type="entry name" value="Ribo_uL30_ferredoxin-like_sf"/>
</dbReference>
<dbReference type="Proteomes" id="UP000000323">
    <property type="component" value="Chromosome 1"/>
</dbReference>
<evidence type="ECO:0000259" key="7">
    <source>
        <dbReference type="Pfam" id="PF00327"/>
    </source>
</evidence>
<dbReference type="AlphaFoldDB" id="D1CFE4"/>
<dbReference type="HOGENOM" id="CLU_131047_2_1_0"/>
<dbReference type="PROSITE" id="PS00634">
    <property type="entry name" value="RIBOSOMAL_L30"/>
    <property type="match status" value="1"/>
</dbReference>
<evidence type="ECO:0000256" key="5">
    <source>
        <dbReference type="HAMAP-Rule" id="MF_01371"/>
    </source>
</evidence>
<dbReference type="RefSeq" id="WP_012874685.1">
    <property type="nucleotide sequence ID" value="NC_013525.1"/>
</dbReference>
<evidence type="ECO:0000256" key="2">
    <source>
        <dbReference type="ARBA" id="ARBA00011838"/>
    </source>
</evidence>
<keyword evidence="4 5" id="KW-0687">Ribonucleoprotein</keyword>
<feature type="domain" description="Large ribosomal subunit protein uL30-like ferredoxin-like fold" evidence="7">
    <location>
        <begin position="5"/>
        <end position="55"/>
    </location>
</feature>
<dbReference type="STRING" id="525904.Tter_0733"/>
<dbReference type="InterPro" id="IPR016082">
    <property type="entry name" value="Ribosomal_uL30_ferredoxin-like"/>
</dbReference>
<dbReference type="PANTHER" id="PTHR15892">
    <property type="entry name" value="MITOCHONDRIAL RIBOSOMAL PROTEIN L30"/>
    <property type="match status" value="1"/>
</dbReference>
<reference evidence="9" key="1">
    <citation type="journal article" date="2010" name="Stand. Genomic Sci.">
        <title>Complete genome sequence of 'Thermobaculum terrenum' type strain (YNP1).</title>
        <authorList>
            <person name="Kiss H."/>
            <person name="Cleland D."/>
            <person name="Lapidus A."/>
            <person name="Lucas S."/>
            <person name="Glavina Del Rio T."/>
            <person name="Nolan M."/>
            <person name="Tice H."/>
            <person name="Han C."/>
            <person name="Goodwin L."/>
            <person name="Pitluck S."/>
            <person name="Liolios K."/>
            <person name="Ivanova N."/>
            <person name="Mavromatis K."/>
            <person name="Ovchinnikova G."/>
            <person name="Pati A."/>
            <person name="Chen A."/>
            <person name="Palaniappan K."/>
            <person name="Land M."/>
            <person name="Hauser L."/>
            <person name="Chang Y."/>
            <person name="Jeffries C."/>
            <person name="Lu M."/>
            <person name="Brettin T."/>
            <person name="Detter J."/>
            <person name="Goker M."/>
            <person name="Tindall B."/>
            <person name="Beck B."/>
            <person name="McDermott T."/>
            <person name="Woyke T."/>
            <person name="Bristow J."/>
            <person name="Eisen J."/>
            <person name="Markowitz V."/>
            <person name="Hugenholtz P."/>
            <person name="Kyrpides N."/>
            <person name="Klenk H."/>
            <person name="Cheng J."/>
        </authorList>
    </citation>
    <scope>NUCLEOTIDE SEQUENCE [LARGE SCALE GENOMIC DNA]</scope>
    <source>
        <strain evidence="9">ATCC BAA-798 / YNP1</strain>
    </source>
</reference>
<dbReference type="PIRSF" id="PIRSF002211">
    <property type="entry name" value="Ribosomal_L30_bac-type"/>
    <property type="match status" value="1"/>
</dbReference>
<dbReference type="PANTHER" id="PTHR15892:SF2">
    <property type="entry name" value="LARGE RIBOSOMAL SUBUNIT PROTEIN UL30M"/>
    <property type="match status" value="1"/>
</dbReference>
<evidence type="ECO:0000256" key="6">
    <source>
        <dbReference type="RuleBase" id="RU003734"/>
    </source>
</evidence>
<organism evidence="8 9">
    <name type="scientific">Thermobaculum terrenum (strain ATCC BAA-798 / CCMEE 7001 / YNP1)</name>
    <dbReference type="NCBI Taxonomy" id="525904"/>
    <lineage>
        <taxon>Bacteria</taxon>
        <taxon>Bacillati</taxon>
        <taxon>Chloroflexota</taxon>
        <taxon>Chloroflexia</taxon>
        <taxon>Candidatus Thermobaculales</taxon>
        <taxon>Candidatus Thermobaculaceae</taxon>
        <taxon>Thermobaculum</taxon>
    </lineage>
</organism>
<dbReference type="SUPFAM" id="SSF55129">
    <property type="entry name" value="Ribosomal protein L30p/L7e"/>
    <property type="match status" value="1"/>
</dbReference>
<protein>
    <recommendedName>
        <fullName evidence="5">Large ribosomal subunit protein uL30</fullName>
    </recommendedName>
</protein>
<dbReference type="eggNOG" id="COG1841">
    <property type="taxonomic scope" value="Bacteria"/>
</dbReference>
<evidence type="ECO:0000256" key="4">
    <source>
        <dbReference type="ARBA" id="ARBA00023274"/>
    </source>
</evidence>
<dbReference type="Gene3D" id="3.30.1390.20">
    <property type="entry name" value="Ribosomal protein L30, ferredoxin-like fold domain"/>
    <property type="match status" value="1"/>
</dbReference>
<evidence type="ECO:0000313" key="9">
    <source>
        <dbReference type="Proteomes" id="UP000000323"/>
    </source>
</evidence>
<dbReference type="GO" id="GO:0003735">
    <property type="term" value="F:structural constituent of ribosome"/>
    <property type="evidence" value="ECO:0007669"/>
    <property type="project" value="InterPro"/>
</dbReference>
<dbReference type="EMBL" id="CP001825">
    <property type="protein sequence ID" value="ACZ41650.1"/>
    <property type="molecule type" value="Genomic_DNA"/>
</dbReference>
<name>D1CFE4_THET1</name>
<dbReference type="InterPro" id="IPR018038">
    <property type="entry name" value="Ribosomal_uL30_CS"/>
</dbReference>
<dbReference type="NCBIfam" id="TIGR01308">
    <property type="entry name" value="rpmD_bact"/>
    <property type="match status" value="1"/>
</dbReference>
<dbReference type="Pfam" id="PF00327">
    <property type="entry name" value="Ribosomal_L30"/>
    <property type="match status" value="1"/>
</dbReference>
<evidence type="ECO:0000256" key="1">
    <source>
        <dbReference type="ARBA" id="ARBA00007594"/>
    </source>
</evidence>
<dbReference type="CDD" id="cd01658">
    <property type="entry name" value="Ribosomal_L30"/>
    <property type="match status" value="1"/>
</dbReference>
<keyword evidence="3 5" id="KW-0689">Ribosomal protein</keyword>
<dbReference type="GO" id="GO:0022625">
    <property type="term" value="C:cytosolic large ribosomal subunit"/>
    <property type="evidence" value="ECO:0007669"/>
    <property type="project" value="TreeGrafter"/>
</dbReference>
<dbReference type="FunFam" id="3.30.1390.20:FF:000001">
    <property type="entry name" value="50S ribosomal protein L30"/>
    <property type="match status" value="1"/>
</dbReference>